<dbReference type="NCBIfam" id="NF041874">
    <property type="entry name" value="EPS_EpsC"/>
    <property type="match status" value="1"/>
</dbReference>
<evidence type="ECO:0000256" key="1">
    <source>
        <dbReference type="ARBA" id="ARBA00007274"/>
    </source>
</evidence>
<dbReference type="InterPro" id="IPR011004">
    <property type="entry name" value="Trimer_LpxA-like_sf"/>
</dbReference>
<evidence type="ECO:0000256" key="4">
    <source>
        <dbReference type="ARBA" id="ARBA00022679"/>
    </source>
</evidence>
<dbReference type="FunFam" id="2.160.10.10:FF:000015">
    <property type="entry name" value="Serine acetyltransferase, plasmid"/>
    <property type="match status" value="1"/>
</dbReference>
<dbReference type="OrthoDB" id="9801456at2"/>
<evidence type="ECO:0000256" key="6">
    <source>
        <dbReference type="ARBA" id="ARBA00049486"/>
    </source>
</evidence>
<organism evidence="7 8">
    <name type="scientific">Nitrosomonas oligotropha</name>
    <dbReference type="NCBI Taxonomy" id="42354"/>
    <lineage>
        <taxon>Bacteria</taxon>
        <taxon>Pseudomonadati</taxon>
        <taxon>Pseudomonadota</taxon>
        <taxon>Betaproteobacteria</taxon>
        <taxon>Nitrosomonadales</taxon>
        <taxon>Nitrosomonadaceae</taxon>
        <taxon>Nitrosomonas</taxon>
    </lineage>
</organism>
<keyword evidence="3" id="KW-0028">Amino-acid biosynthesis</keyword>
<dbReference type="EMBL" id="FODO01000001">
    <property type="protein sequence ID" value="SEN81521.1"/>
    <property type="molecule type" value="Genomic_DNA"/>
</dbReference>
<dbReference type="Pfam" id="PF00132">
    <property type="entry name" value="Hexapep"/>
    <property type="match status" value="1"/>
</dbReference>
<name>A0A1H8JLS9_9PROT</name>
<dbReference type="Gene3D" id="1.10.3130.10">
    <property type="entry name" value="serine acetyltransferase, domain 1"/>
    <property type="match status" value="1"/>
</dbReference>
<dbReference type="SUPFAM" id="SSF51161">
    <property type="entry name" value="Trimeric LpxA-like enzymes"/>
    <property type="match status" value="1"/>
</dbReference>
<keyword evidence="5" id="KW-0012">Acyltransferase</keyword>
<proteinExistence type="inferred from homology"/>
<sequence length="316" mass="34551">MNNSKQTRDLLLRSTQLDVDSIVMELRALRQASLESRNRHDRPPRLPSRRIMASVAEGLSAAMFPNRLGSSELADEGIDHYVGHILNMTLRELMVQIQNELHYNSGLEMLSDEDRAQSIAITQSFAKRLPQIRLLLESDIKAAYEGDPAARNVDEVLVCYPGIMAIMHYRLAHVLHGLGVPLIARMISEIAHSVTGIEIHPGAQIGGSFFIDHGTGVVIGETAIIGQNVRLYQAVTLGAKRFPVDENGALVKGNLRHPIVEDDVVIYAGATILGRITIGRGSTVGGNVWLTRSVPPGSNISQAQMRQEVYENGAGI</sequence>
<dbReference type="PANTHER" id="PTHR42811">
    <property type="entry name" value="SERINE ACETYLTRANSFERASE"/>
    <property type="match status" value="1"/>
</dbReference>
<keyword evidence="8" id="KW-1185">Reference proteome</keyword>
<evidence type="ECO:0000313" key="7">
    <source>
        <dbReference type="EMBL" id="SEN81521.1"/>
    </source>
</evidence>
<keyword evidence="4 7" id="KW-0808">Transferase</keyword>
<dbReference type="Proteomes" id="UP000198814">
    <property type="component" value="Unassembled WGS sequence"/>
</dbReference>
<evidence type="ECO:0000313" key="8">
    <source>
        <dbReference type="Proteomes" id="UP000198814"/>
    </source>
</evidence>
<comment type="similarity">
    <text evidence="1">Belongs to the transferase hexapeptide repeat family.</text>
</comment>
<evidence type="ECO:0000256" key="2">
    <source>
        <dbReference type="ARBA" id="ARBA00013266"/>
    </source>
</evidence>
<evidence type="ECO:0000256" key="5">
    <source>
        <dbReference type="ARBA" id="ARBA00023315"/>
    </source>
</evidence>
<comment type="catalytic activity">
    <reaction evidence="6">
        <text>L-serine + acetyl-CoA = O-acetyl-L-serine + CoA</text>
        <dbReference type="Rhea" id="RHEA:24560"/>
        <dbReference type="ChEBI" id="CHEBI:33384"/>
        <dbReference type="ChEBI" id="CHEBI:57287"/>
        <dbReference type="ChEBI" id="CHEBI:57288"/>
        <dbReference type="ChEBI" id="CHEBI:58340"/>
        <dbReference type="EC" id="2.3.1.30"/>
    </reaction>
</comment>
<accession>A0A1H8JLS9</accession>
<dbReference type="InterPro" id="IPR001451">
    <property type="entry name" value="Hexapep"/>
</dbReference>
<reference evidence="8" key="1">
    <citation type="submission" date="2016-10" db="EMBL/GenBank/DDBJ databases">
        <authorList>
            <person name="Varghese N."/>
            <person name="Submissions S."/>
        </authorList>
    </citation>
    <scope>NUCLEOTIDE SEQUENCE [LARGE SCALE GENOMIC DNA]</scope>
    <source>
        <strain evidence="8">Nm76</strain>
    </source>
</reference>
<dbReference type="GO" id="GO:0008652">
    <property type="term" value="P:amino acid biosynthetic process"/>
    <property type="evidence" value="ECO:0007669"/>
    <property type="project" value="UniProtKB-KW"/>
</dbReference>
<gene>
    <name evidence="7" type="ORF">SAMN05216333_101241</name>
</gene>
<dbReference type="GO" id="GO:0009001">
    <property type="term" value="F:serine O-acetyltransferase activity"/>
    <property type="evidence" value="ECO:0007669"/>
    <property type="project" value="UniProtKB-EC"/>
</dbReference>
<dbReference type="EC" id="2.3.1.30" evidence="2"/>
<dbReference type="InterPro" id="IPR045304">
    <property type="entry name" value="LbH_SAT"/>
</dbReference>
<dbReference type="AlphaFoldDB" id="A0A1H8JLS9"/>
<dbReference type="CDD" id="cd03354">
    <property type="entry name" value="LbH_SAT"/>
    <property type="match status" value="1"/>
</dbReference>
<evidence type="ECO:0000256" key="3">
    <source>
        <dbReference type="ARBA" id="ARBA00022605"/>
    </source>
</evidence>
<protein>
    <recommendedName>
        <fullName evidence="2">serine O-acetyltransferase</fullName>
        <ecNumber evidence="2">2.3.1.30</ecNumber>
    </recommendedName>
</protein>
<dbReference type="InterPro" id="IPR042122">
    <property type="entry name" value="Ser_AcTrfase_N_sf"/>
</dbReference>
<dbReference type="STRING" id="42354.SAMN05216333_101241"/>
<dbReference type="Gene3D" id="2.160.10.10">
    <property type="entry name" value="Hexapeptide repeat proteins"/>
    <property type="match status" value="1"/>
</dbReference>
<dbReference type="InterPro" id="IPR053376">
    <property type="entry name" value="Serine_acetyltransferase"/>
</dbReference>